<dbReference type="GO" id="GO:0015074">
    <property type="term" value="P:DNA integration"/>
    <property type="evidence" value="ECO:0007669"/>
    <property type="project" value="UniProtKB-KW"/>
</dbReference>
<keyword evidence="3 5" id="KW-0238">DNA-binding</keyword>
<dbReference type="SUPFAM" id="SSF56349">
    <property type="entry name" value="DNA breaking-rejoining enzymes"/>
    <property type="match status" value="1"/>
</dbReference>
<evidence type="ECO:0000313" key="9">
    <source>
        <dbReference type="Proteomes" id="UP000214603"/>
    </source>
</evidence>
<gene>
    <name evidence="8" type="ORF">CEY11_01930</name>
</gene>
<evidence type="ECO:0000256" key="1">
    <source>
        <dbReference type="ARBA" id="ARBA00008857"/>
    </source>
</evidence>
<dbReference type="PANTHER" id="PTHR30629:SF2">
    <property type="entry name" value="PROPHAGE INTEGRASE INTS-RELATED"/>
    <property type="match status" value="1"/>
</dbReference>
<comment type="caution">
    <text evidence="8">The sequence shown here is derived from an EMBL/GenBank/DDBJ whole genome shotgun (WGS) entry which is preliminary data.</text>
</comment>
<dbReference type="InterPro" id="IPR025166">
    <property type="entry name" value="Integrase_DNA_bind_dom"/>
</dbReference>
<reference evidence="9" key="1">
    <citation type="submission" date="2017-06" db="EMBL/GenBank/DDBJ databases">
        <title>Herbaspirillum phytohormonus sp. nov., isolated from the root nodule of Robinia pseudoacacia in lead-zinc mine.</title>
        <authorList>
            <person name="Fan M."/>
            <person name="Lin Y."/>
        </authorList>
    </citation>
    <scope>NUCLEOTIDE SEQUENCE [LARGE SCALE GENOMIC DNA]</scope>
    <source>
        <strain evidence="9">SC-089</strain>
    </source>
</reference>
<dbReference type="InterPro" id="IPR002104">
    <property type="entry name" value="Integrase_catalytic"/>
</dbReference>
<name>A0A225MW51_9BURK</name>
<evidence type="ECO:0000259" key="6">
    <source>
        <dbReference type="PROSITE" id="PS51898"/>
    </source>
</evidence>
<organism evidence="8 9">
    <name type="scientific">Candidimonas nitroreducens</name>
    <dbReference type="NCBI Taxonomy" id="683354"/>
    <lineage>
        <taxon>Bacteria</taxon>
        <taxon>Pseudomonadati</taxon>
        <taxon>Pseudomonadota</taxon>
        <taxon>Betaproteobacteria</taxon>
        <taxon>Burkholderiales</taxon>
        <taxon>Alcaligenaceae</taxon>
        <taxon>Candidimonas</taxon>
    </lineage>
</organism>
<dbReference type="RefSeq" id="WP_088601676.1">
    <property type="nucleotide sequence ID" value="NZ_NJIH01000002.1"/>
</dbReference>
<dbReference type="InterPro" id="IPR013762">
    <property type="entry name" value="Integrase-like_cat_sf"/>
</dbReference>
<dbReference type="Gene3D" id="1.10.443.10">
    <property type="entry name" value="Intergrase catalytic core"/>
    <property type="match status" value="1"/>
</dbReference>
<keyword evidence="2" id="KW-0229">DNA integration</keyword>
<dbReference type="OrthoDB" id="9775880at2"/>
<evidence type="ECO:0000256" key="3">
    <source>
        <dbReference type="ARBA" id="ARBA00023125"/>
    </source>
</evidence>
<evidence type="ECO:0000256" key="4">
    <source>
        <dbReference type="ARBA" id="ARBA00023172"/>
    </source>
</evidence>
<feature type="domain" description="Core-binding (CB)" evidence="7">
    <location>
        <begin position="107"/>
        <end position="188"/>
    </location>
</feature>
<accession>A0A225MW51</accession>
<evidence type="ECO:0000259" key="7">
    <source>
        <dbReference type="PROSITE" id="PS51900"/>
    </source>
</evidence>
<evidence type="ECO:0000313" key="8">
    <source>
        <dbReference type="EMBL" id="OWT65526.1"/>
    </source>
</evidence>
<dbReference type="InterPro" id="IPR044068">
    <property type="entry name" value="CB"/>
</dbReference>
<evidence type="ECO:0000256" key="2">
    <source>
        <dbReference type="ARBA" id="ARBA00022908"/>
    </source>
</evidence>
<dbReference type="PROSITE" id="PS51898">
    <property type="entry name" value="TYR_RECOMBINASE"/>
    <property type="match status" value="1"/>
</dbReference>
<dbReference type="AlphaFoldDB" id="A0A225MW51"/>
<dbReference type="Pfam" id="PF13356">
    <property type="entry name" value="Arm-DNA-bind_3"/>
    <property type="match status" value="1"/>
</dbReference>
<dbReference type="Pfam" id="PF00589">
    <property type="entry name" value="Phage_integrase"/>
    <property type="match status" value="1"/>
</dbReference>
<dbReference type="EMBL" id="NJIH01000002">
    <property type="protein sequence ID" value="OWT65526.1"/>
    <property type="molecule type" value="Genomic_DNA"/>
</dbReference>
<dbReference type="Proteomes" id="UP000214603">
    <property type="component" value="Unassembled WGS sequence"/>
</dbReference>
<keyword evidence="9" id="KW-1185">Reference proteome</keyword>
<proteinExistence type="inferred from homology"/>
<dbReference type="InterPro" id="IPR010998">
    <property type="entry name" value="Integrase_recombinase_N"/>
</dbReference>
<dbReference type="Gene3D" id="3.30.160.390">
    <property type="entry name" value="Integrase, DNA-binding domain"/>
    <property type="match status" value="1"/>
</dbReference>
<dbReference type="PROSITE" id="PS51900">
    <property type="entry name" value="CB"/>
    <property type="match status" value="1"/>
</dbReference>
<keyword evidence="4" id="KW-0233">DNA recombination</keyword>
<dbReference type="InterPro" id="IPR011010">
    <property type="entry name" value="DNA_brk_join_enz"/>
</dbReference>
<dbReference type="Gene3D" id="1.10.150.130">
    <property type="match status" value="1"/>
</dbReference>
<protein>
    <submittedName>
        <fullName evidence="8">Integrase</fullName>
    </submittedName>
</protein>
<evidence type="ECO:0000256" key="5">
    <source>
        <dbReference type="PROSITE-ProRule" id="PRU01248"/>
    </source>
</evidence>
<dbReference type="PANTHER" id="PTHR30629">
    <property type="entry name" value="PROPHAGE INTEGRASE"/>
    <property type="match status" value="1"/>
</dbReference>
<dbReference type="InterPro" id="IPR050808">
    <property type="entry name" value="Phage_Integrase"/>
</dbReference>
<sequence>MAKSTNKLNDIQLRNWVAQRKPVARSDGDGLTFTLSSSGTATWVLRYRLGTRHNGQAVRRELTIGNYPDISLRDARTLAAKHRAAIDAGDDPVIAKQIEKTRFRLDWTIRELVQDYQDKVLVEPHYAATTIEYRKADYEQVVLPHLGSRPASTVTAIDIVEMLVAANRTWTISKRILTSTSMVFDHACGQILIPANPCTGIRLSAIMGPRPQVRQRVMLQEDELRILLPDIDIIGIENALAFRILLATCVRGIELARAKKEHLFLDRRVWWIPDESVKTRKGFLVPIAPTVASWFQMLINLSGESIYLLPARQERRRRNQQGDTHVGATTLWAAFRRAFDRQDIPIRQFTPHDTRSTAKGHLRNMGVSREISEIALNHTLKGMEAIYDVREEIPERRQALAMWAEFLVACETGAPSPQASAPTISNIIQLKKTAGTRV</sequence>
<dbReference type="GO" id="GO:0003677">
    <property type="term" value="F:DNA binding"/>
    <property type="evidence" value="ECO:0007669"/>
    <property type="project" value="UniProtKB-UniRule"/>
</dbReference>
<dbReference type="InterPro" id="IPR038488">
    <property type="entry name" value="Integrase_DNA-bd_sf"/>
</dbReference>
<dbReference type="GO" id="GO:0006310">
    <property type="term" value="P:DNA recombination"/>
    <property type="evidence" value="ECO:0007669"/>
    <property type="project" value="UniProtKB-KW"/>
</dbReference>
<feature type="domain" description="Tyr recombinase" evidence="6">
    <location>
        <begin position="214"/>
        <end position="402"/>
    </location>
</feature>
<comment type="similarity">
    <text evidence="1">Belongs to the 'phage' integrase family.</text>
</comment>